<feature type="transmembrane region" description="Helical" evidence="14">
    <location>
        <begin position="197"/>
        <end position="218"/>
    </location>
</feature>
<evidence type="ECO:0000256" key="14">
    <source>
        <dbReference type="SAM" id="Phobius"/>
    </source>
</evidence>
<evidence type="ECO:0000256" key="7">
    <source>
        <dbReference type="ARBA" id="ARBA00022692"/>
    </source>
</evidence>
<protein>
    <recommendedName>
        <fullName evidence="11">Solute carrier family 2, facilitated glucose transporter member 12</fullName>
    </recommendedName>
    <alternativeName>
        <fullName evidence="12">Glucose transporter type 12</fullName>
    </alternativeName>
</protein>
<dbReference type="PRINTS" id="PR00171">
    <property type="entry name" value="SUGRTRNSPORT"/>
</dbReference>
<keyword evidence="9 14" id="KW-0472">Membrane</keyword>
<dbReference type="OrthoDB" id="4142200at2759"/>
<evidence type="ECO:0000256" key="9">
    <source>
        <dbReference type="ARBA" id="ARBA00023136"/>
    </source>
</evidence>
<keyword evidence="4 13" id="KW-0813">Transport</keyword>
<proteinExistence type="inferred from homology"/>
<feature type="transmembrane region" description="Helical" evidence="14">
    <location>
        <begin position="82"/>
        <end position="102"/>
    </location>
</feature>
<dbReference type="GO" id="GO:0005886">
    <property type="term" value="C:plasma membrane"/>
    <property type="evidence" value="ECO:0007669"/>
    <property type="project" value="UniProtKB-SubCell"/>
</dbReference>
<dbReference type="GO" id="GO:0048471">
    <property type="term" value="C:perinuclear region of cytoplasm"/>
    <property type="evidence" value="ECO:0007669"/>
    <property type="project" value="UniProtKB-SubCell"/>
</dbReference>
<dbReference type="KEGG" id="loc:102690921"/>
<dbReference type="GeneID" id="102690921"/>
<keyword evidence="17" id="KW-1185">Reference proteome</keyword>
<dbReference type="InterPro" id="IPR003663">
    <property type="entry name" value="Sugar/inositol_transpt"/>
</dbReference>
<dbReference type="AlphaFoldDB" id="W5NHA1"/>
<dbReference type="SUPFAM" id="SSF103473">
    <property type="entry name" value="MFS general substrate transporter"/>
    <property type="match status" value="1"/>
</dbReference>
<dbReference type="InterPro" id="IPR036259">
    <property type="entry name" value="MFS_trans_sf"/>
</dbReference>
<feature type="transmembrane region" description="Helical" evidence="14">
    <location>
        <begin position="526"/>
        <end position="544"/>
    </location>
</feature>
<feature type="transmembrane region" description="Helical" evidence="14">
    <location>
        <begin position="40"/>
        <end position="62"/>
    </location>
</feature>
<dbReference type="STRING" id="7918.ENSLOCP00000020010"/>
<dbReference type="eggNOG" id="KOG0254">
    <property type="taxonomic scope" value="Eukaryota"/>
</dbReference>
<reference evidence="17" key="1">
    <citation type="submission" date="2011-12" db="EMBL/GenBank/DDBJ databases">
        <title>The Draft Genome of Lepisosteus oculatus.</title>
        <authorList>
            <consortium name="The Broad Institute Genome Assembly &amp; Analysis Group"/>
            <consortium name="Computational R&amp;D Group"/>
            <consortium name="and Sequencing Platform"/>
            <person name="Di Palma F."/>
            <person name="Alfoldi J."/>
            <person name="Johnson J."/>
            <person name="Berlin A."/>
            <person name="Gnerre S."/>
            <person name="Jaffe D."/>
            <person name="MacCallum I."/>
            <person name="Young S."/>
            <person name="Walker B.J."/>
            <person name="Lander E.S."/>
            <person name="Lindblad-Toh K."/>
        </authorList>
    </citation>
    <scope>NUCLEOTIDE SEQUENCE [LARGE SCALE GENOMIC DNA]</scope>
</reference>
<accession>W5NHA1</accession>
<dbReference type="Bgee" id="ENSLOCG00000016228">
    <property type="expression patterns" value="Expressed in testis and 13 other cell types or tissues"/>
</dbReference>
<feature type="transmembrane region" description="Helical" evidence="14">
    <location>
        <begin position="280"/>
        <end position="304"/>
    </location>
</feature>
<evidence type="ECO:0000256" key="4">
    <source>
        <dbReference type="ARBA" id="ARBA00022448"/>
    </source>
</evidence>
<evidence type="ECO:0000256" key="6">
    <source>
        <dbReference type="ARBA" id="ARBA00022597"/>
    </source>
</evidence>
<feature type="transmembrane region" description="Helical" evidence="14">
    <location>
        <begin position="316"/>
        <end position="339"/>
    </location>
</feature>
<dbReference type="CTD" id="154091"/>
<dbReference type="GO" id="GO:0060047">
    <property type="term" value="P:heart contraction"/>
    <property type="evidence" value="ECO:0007669"/>
    <property type="project" value="Ensembl"/>
</dbReference>
<keyword evidence="5" id="KW-1003">Cell membrane</keyword>
<dbReference type="HOGENOM" id="CLU_001265_30_5_1"/>
<feature type="domain" description="Major facilitator superfamily (MFS) profile" evidence="15">
    <location>
        <begin position="44"/>
        <end position="548"/>
    </location>
</feature>
<dbReference type="GO" id="GO:0055056">
    <property type="term" value="F:D-glucose transmembrane transporter activity"/>
    <property type="evidence" value="ECO:0000318"/>
    <property type="project" value="GO_Central"/>
</dbReference>
<dbReference type="InParanoid" id="W5NHA1"/>
<dbReference type="FunFam" id="1.20.1250.20:FF:000124">
    <property type="entry name" value="Solute carrier family 2, facilitated glucose transporter member 12"/>
    <property type="match status" value="1"/>
</dbReference>
<keyword evidence="6" id="KW-0762">Sugar transport</keyword>
<evidence type="ECO:0000259" key="15">
    <source>
        <dbReference type="PROSITE" id="PS50850"/>
    </source>
</evidence>
<feature type="transmembrane region" description="Helical" evidence="14">
    <location>
        <begin position="169"/>
        <end position="191"/>
    </location>
</feature>
<evidence type="ECO:0000256" key="12">
    <source>
        <dbReference type="ARBA" id="ARBA00042905"/>
    </source>
</evidence>
<dbReference type="OMA" id="TGSHMES"/>
<feature type="transmembrane region" description="Helical" evidence="14">
    <location>
        <begin position="139"/>
        <end position="157"/>
    </location>
</feature>
<keyword evidence="7 14" id="KW-0812">Transmembrane</keyword>
<feature type="transmembrane region" description="Helical" evidence="14">
    <location>
        <begin position="494"/>
        <end position="514"/>
    </location>
</feature>
<dbReference type="InterPro" id="IPR050820">
    <property type="entry name" value="MFS_Sugar_Transporter"/>
</dbReference>
<keyword evidence="8 14" id="KW-1133">Transmembrane helix</keyword>
<comment type="subcellular location">
    <subcellularLocation>
        <location evidence="2">Cell membrane</location>
        <topology evidence="2">Multi-pass membrane protein</topology>
    </subcellularLocation>
    <subcellularLocation>
        <location evidence="1">Cytoplasm</location>
        <location evidence="1">Perinuclear region</location>
    </subcellularLocation>
</comment>
<organism evidence="16 17">
    <name type="scientific">Lepisosteus oculatus</name>
    <name type="common">Spotted gar</name>
    <dbReference type="NCBI Taxonomy" id="7918"/>
    <lineage>
        <taxon>Eukaryota</taxon>
        <taxon>Metazoa</taxon>
        <taxon>Chordata</taxon>
        <taxon>Craniata</taxon>
        <taxon>Vertebrata</taxon>
        <taxon>Euteleostomi</taxon>
        <taxon>Actinopterygii</taxon>
        <taxon>Neopterygii</taxon>
        <taxon>Holostei</taxon>
        <taxon>Semionotiformes</taxon>
        <taxon>Lepisosteidae</taxon>
        <taxon>Lepisosteus</taxon>
    </lineage>
</organism>
<evidence type="ECO:0000256" key="11">
    <source>
        <dbReference type="ARBA" id="ARBA00039241"/>
    </source>
</evidence>
<dbReference type="GO" id="GO:0016020">
    <property type="term" value="C:membrane"/>
    <property type="evidence" value="ECO:0000318"/>
    <property type="project" value="GO_Central"/>
</dbReference>
<evidence type="ECO:0000256" key="3">
    <source>
        <dbReference type="ARBA" id="ARBA00007004"/>
    </source>
</evidence>
<dbReference type="GO" id="GO:1904659">
    <property type="term" value="P:D-glucose transmembrane transport"/>
    <property type="evidence" value="ECO:0000318"/>
    <property type="project" value="GO_Central"/>
</dbReference>
<dbReference type="PANTHER" id="PTHR48023:SF2">
    <property type="entry name" value="SOLUTE CARRIER FAMILY 2, FACILITATED GLUCOSE TRANSPORTER MEMBER 12"/>
    <property type="match status" value="1"/>
</dbReference>
<dbReference type="Ensembl" id="ENSLOCT00000020043.1">
    <property type="protein sequence ID" value="ENSLOCP00000020010.1"/>
    <property type="gene ID" value="ENSLOCG00000016228.1"/>
</dbReference>
<feature type="transmembrane region" description="Helical" evidence="14">
    <location>
        <begin position="346"/>
        <end position="365"/>
    </location>
</feature>
<evidence type="ECO:0000313" key="16">
    <source>
        <dbReference type="Ensembl" id="ENSLOCP00000020010.1"/>
    </source>
</evidence>
<reference evidence="16" key="2">
    <citation type="submission" date="2025-08" db="UniProtKB">
        <authorList>
            <consortium name="Ensembl"/>
        </authorList>
    </citation>
    <scope>IDENTIFICATION</scope>
</reference>
<name>W5NHA1_LEPOC</name>
<keyword evidence="10" id="KW-0325">Glycoprotein</keyword>
<dbReference type="Pfam" id="PF00083">
    <property type="entry name" value="Sugar_tr"/>
    <property type="match status" value="2"/>
</dbReference>
<sequence>MDLDGTVTGNYKYWTFTKDQTLEISPEKNVETEKSGCGNFIFLASVIAAISGFMLGYEMGVVSGVLLQLRDILSLTCQEQEMVVSSLLFGALLLSLGGGFLLDQHGRKFSIIVTTFLVVIGTLLMICVVSYTALIIGRIMVGMAVALSGIASCLYIAEIAPQNKRGLLVSLYELMVVIGVLTSFVFSYVFASVSDGWKYMFGIVIPPAVLQAGTMCFLPVSPRFLVKKGQSEAARAVLKRLRASSAVEEELQSIQTILEEESRYTFSDLFRSKDNIRTRLLIGVALVFFQQVTGQPNVLFYAATIFKSVGFHSNEAATLASAGMGAVKVACTIPAVMFVDRVGSKTFLSIGAVLMTISLTTLGVVTLKSHTNVTSVCDSHSSLNQTHWVHNSTAGFAVHGVSFLNKALNSSSDLSNTVNLTTSSKRLLMDDEWNITNPVKGPNPGLFSTKVSSTLKWLSLVSLLVYIAAFSISLGPMVWVVLSEIFPMGIRGKAMSAASVINWGINLIISMTFLTITEKTGLPNVIFMYAVMSFALLVFVILYIPETKGLSLEEISMELARKNHSEDCICYRIMPKTGILKIKCNK</sequence>
<dbReference type="NCBIfam" id="TIGR00879">
    <property type="entry name" value="SP"/>
    <property type="match status" value="1"/>
</dbReference>
<dbReference type="GeneTree" id="ENSGT00940000159614"/>
<evidence type="ECO:0000256" key="1">
    <source>
        <dbReference type="ARBA" id="ARBA00004556"/>
    </source>
</evidence>
<feature type="transmembrane region" description="Helical" evidence="14">
    <location>
        <begin position="109"/>
        <end position="133"/>
    </location>
</feature>
<evidence type="ECO:0000256" key="13">
    <source>
        <dbReference type="RuleBase" id="RU003346"/>
    </source>
</evidence>
<dbReference type="GO" id="GO:0072359">
    <property type="term" value="P:circulatory system development"/>
    <property type="evidence" value="ECO:0000318"/>
    <property type="project" value="GO_Central"/>
</dbReference>
<evidence type="ECO:0000256" key="10">
    <source>
        <dbReference type="ARBA" id="ARBA00023180"/>
    </source>
</evidence>
<evidence type="ECO:0000256" key="8">
    <source>
        <dbReference type="ARBA" id="ARBA00022989"/>
    </source>
</evidence>
<evidence type="ECO:0000256" key="2">
    <source>
        <dbReference type="ARBA" id="ARBA00004651"/>
    </source>
</evidence>
<dbReference type="FunCoup" id="W5NHA1">
    <property type="interactions" value="2"/>
</dbReference>
<dbReference type="Proteomes" id="UP000018468">
    <property type="component" value="Linkage group LG1"/>
</dbReference>
<dbReference type="GO" id="GO:0044381">
    <property type="term" value="P:glucose import in response to insulin stimulus"/>
    <property type="evidence" value="ECO:0007669"/>
    <property type="project" value="Ensembl"/>
</dbReference>
<reference evidence="16" key="3">
    <citation type="submission" date="2025-09" db="UniProtKB">
        <authorList>
            <consortium name="Ensembl"/>
        </authorList>
    </citation>
    <scope>IDENTIFICATION</scope>
</reference>
<evidence type="ECO:0000313" key="17">
    <source>
        <dbReference type="Proteomes" id="UP000018468"/>
    </source>
</evidence>
<dbReference type="InterPro" id="IPR005828">
    <property type="entry name" value="MFS_sugar_transport-like"/>
</dbReference>
<dbReference type="PANTHER" id="PTHR48023">
    <property type="entry name" value="D-XYLOSE-PROTON SYMPORTER-LIKE 2"/>
    <property type="match status" value="1"/>
</dbReference>
<feature type="transmembrane region" description="Helical" evidence="14">
    <location>
        <begin position="457"/>
        <end position="482"/>
    </location>
</feature>
<comment type="similarity">
    <text evidence="3">Belongs to the major facilitator superfamily. Sugar transporter (TC 2.A.1.1) family. Glucose transporter subfamily.</text>
</comment>
<dbReference type="Gene3D" id="1.20.1250.20">
    <property type="entry name" value="MFS general substrate transporter like domains"/>
    <property type="match status" value="2"/>
</dbReference>
<dbReference type="InterPro" id="IPR020846">
    <property type="entry name" value="MFS_dom"/>
</dbReference>
<dbReference type="PROSITE" id="PS50850">
    <property type="entry name" value="MFS"/>
    <property type="match status" value="1"/>
</dbReference>
<dbReference type="EMBL" id="AHAT01015778">
    <property type="status" value="NOT_ANNOTATED_CDS"/>
    <property type="molecule type" value="Genomic_DNA"/>
</dbReference>
<evidence type="ECO:0000256" key="5">
    <source>
        <dbReference type="ARBA" id="ARBA00022475"/>
    </source>
</evidence>
<dbReference type="GO" id="GO:0003179">
    <property type="term" value="P:heart valve morphogenesis"/>
    <property type="evidence" value="ECO:0007669"/>
    <property type="project" value="Ensembl"/>
</dbReference>
<dbReference type="RefSeq" id="XP_015204257.1">
    <property type="nucleotide sequence ID" value="XM_015348771.1"/>
</dbReference>